<dbReference type="SUPFAM" id="SSF51735">
    <property type="entry name" value="NAD(P)-binding Rossmann-fold domains"/>
    <property type="match status" value="1"/>
</dbReference>
<comment type="caution">
    <text evidence="4">The sequence shown here is derived from an EMBL/GenBank/DDBJ whole genome shotgun (WGS) entry which is preliminary data.</text>
</comment>
<name>A0AAE3EUQ9_9FLAO</name>
<dbReference type="RefSeq" id="WP_317901768.1">
    <property type="nucleotide sequence ID" value="NZ_JAIRBC010000009.1"/>
</dbReference>
<feature type="domain" description="DUF1731" evidence="3">
    <location>
        <begin position="254"/>
        <end position="300"/>
    </location>
</feature>
<evidence type="ECO:0000259" key="3">
    <source>
        <dbReference type="Pfam" id="PF08338"/>
    </source>
</evidence>
<dbReference type="PANTHER" id="PTHR11092">
    <property type="entry name" value="SUGAR NUCLEOTIDE EPIMERASE RELATED"/>
    <property type="match status" value="1"/>
</dbReference>
<feature type="domain" description="NAD-dependent epimerase/dehydratase" evidence="2">
    <location>
        <begin position="3"/>
        <end position="225"/>
    </location>
</feature>
<sequence length="320" mass="35773">MKVLITGATGLVGKAIVALCLENQIAVNYLSTSKKKIVSHPNYRGFLWDPMENKIDQDCFEGVTAIINLAGSSISKRWTARNKRRILLSRTQSLQTLYQGLEKVGAGNITSFVTASAIGIYPDSVDHYYGESYKGVDQSFLGEVVQLWEREADTFDKMGLPVAKIRTGLVLSEKGGALPKIAKPIKNYIGSAFGSGAQWQSWIHIQDLARIYLFAVEHKLQGAYNAVAPNPVTNAKLTKRISEVLERPLWMPNIPRFVARLILGEMSYLLYSSQRVSCKKLEEEGYNFDFSNVCTALKELYLQKNPKKSSVETEYGKEFV</sequence>
<dbReference type="Proteomes" id="UP001200642">
    <property type="component" value="Unassembled WGS sequence"/>
</dbReference>
<dbReference type="EMBL" id="JAIRBC010000009">
    <property type="protein sequence ID" value="MCG2460624.1"/>
    <property type="molecule type" value="Genomic_DNA"/>
</dbReference>
<proteinExistence type="inferred from homology"/>
<dbReference type="Pfam" id="PF08338">
    <property type="entry name" value="DUF1731"/>
    <property type="match status" value="1"/>
</dbReference>
<reference evidence="4" key="1">
    <citation type="submission" date="2023-02" db="EMBL/GenBank/DDBJ databases">
        <title>Genome of Flavobacteriaceae gen. nov. sp. strain F89.</title>
        <authorList>
            <person name="Wang Y."/>
        </authorList>
    </citation>
    <scope>NUCLEOTIDE SEQUENCE</scope>
    <source>
        <strain evidence="4">F89</strain>
    </source>
</reference>
<dbReference type="InterPro" id="IPR036291">
    <property type="entry name" value="NAD(P)-bd_dom_sf"/>
</dbReference>
<dbReference type="Gene3D" id="3.40.50.720">
    <property type="entry name" value="NAD(P)-binding Rossmann-like Domain"/>
    <property type="match status" value="1"/>
</dbReference>
<evidence type="ECO:0000256" key="1">
    <source>
        <dbReference type="ARBA" id="ARBA00009353"/>
    </source>
</evidence>
<gene>
    <name evidence="4" type="ORF">K8352_07690</name>
</gene>
<protein>
    <submittedName>
        <fullName evidence="4">TIGR01777 family oxidoreductase</fullName>
    </submittedName>
</protein>
<comment type="similarity">
    <text evidence="1">Belongs to the NAD(P)-dependent epimerase/dehydratase family. SDR39U1 subfamily.</text>
</comment>
<organism evidence="4 5">
    <name type="scientific">Cerina litoralis</name>
    <dbReference type="NCBI Taxonomy" id="2874477"/>
    <lineage>
        <taxon>Bacteria</taxon>
        <taxon>Pseudomonadati</taxon>
        <taxon>Bacteroidota</taxon>
        <taxon>Flavobacteriia</taxon>
        <taxon>Flavobacteriales</taxon>
        <taxon>Flavobacteriaceae</taxon>
        <taxon>Cerina</taxon>
    </lineage>
</organism>
<evidence type="ECO:0000313" key="5">
    <source>
        <dbReference type="Proteomes" id="UP001200642"/>
    </source>
</evidence>
<accession>A0AAE3EUQ9</accession>
<dbReference type="AlphaFoldDB" id="A0AAE3EUQ9"/>
<dbReference type="InterPro" id="IPR010099">
    <property type="entry name" value="SDR39U1"/>
</dbReference>
<dbReference type="NCBIfam" id="TIGR01777">
    <property type="entry name" value="yfcH"/>
    <property type="match status" value="1"/>
</dbReference>
<dbReference type="InterPro" id="IPR001509">
    <property type="entry name" value="Epimerase_deHydtase"/>
</dbReference>
<keyword evidence="5" id="KW-1185">Reference proteome</keyword>
<evidence type="ECO:0000259" key="2">
    <source>
        <dbReference type="Pfam" id="PF01370"/>
    </source>
</evidence>
<evidence type="ECO:0000313" key="4">
    <source>
        <dbReference type="EMBL" id="MCG2460624.1"/>
    </source>
</evidence>
<dbReference type="PANTHER" id="PTHR11092:SF0">
    <property type="entry name" value="EPIMERASE FAMILY PROTEIN SDR39U1"/>
    <property type="match status" value="1"/>
</dbReference>
<dbReference type="Pfam" id="PF01370">
    <property type="entry name" value="Epimerase"/>
    <property type="match status" value="1"/>
</dbReference>
<dbReference type="InterPro" id="IPR013549">
    <property type="entry name" value="DUF1731"/>
</dbReference>